<dbReference type="EMBL" id="LAZR01029517">
    <property type="protein sequence ID" value="KKL59346.1"/>
    <property type="molecule type" value="Genomic_DNA"/>
</dbReference>
<dbReference type="Gene3D" id="1.10.246.80">
    <property type="match status" value="1"/>
</dbReference>
<accession>A0A0F9DZS9</accession>
<reference evidence="2" key="1">
    <citation type="journal article" date="2015" name="Nature">
        <title>Complex archaea that bridge the gap between prokaryotes and eukaryotes.</title>
        <authorList>
            <person name="Spang A."/>
            <person name="Saw J.H."/>
            <person name="Jorgensen S.L."/>
            <person name="Zaremba-Niedzwiedzka K."/>
            <person name="Martijn J."/>
            <person name="Lind A.E."/>
            <person name="van Eijk R."/>
            <person name="Schleper C."/>
            <person name="Guy L."/>
            <person name="Ettema T.J."/>
        </authorList>
    </citation>
    <scope>NUCLEOTIDE SEQUENCE</scope>
</reference>
<comment type="caution">
    <text evidence="2">The sequence shown here is derived from an EMBL/GenBank/DDBJ whole genome shotgun (WGS) entry which is preliminary data.</text>
</comment>
<evidence type="ECO:0000256" key="1">
    <source>
        <dbReference type="SAM" id="Coils"/>
    </source>
</evidence>
<dbReference type="Gene3D" id="1.25.40.10">
    <property type="entry name" value="Tetratricopeptide repeat domain"/>
    <property type="match status" value="1"/>
</dbReference>
<dbReference type="InterPro" id="IPR011990">
    <property type="entry name" value="TPR-like_helical_dom_sf"/>
</dbReference>
<feature type="coiled-coil region" evidence="1">
    <location>
        <begin position="338"/>
        <end position="372"/>
    </location>
</feature>
<dbReference type="AlphaFoldDB" id="A0A0F9DZS9"/>
<gene>
    <name evidence="2" type="ORF">LCGC14_2216270</name>
</gene>
<proteinExistence type="predicted"/>
<evidence type="ECO:0000313" key="2">
    <source>
        <dbReference type="EMBL" id="KKL59346.1"/>
    </source>
</evidence>
<dbReference type="SUPFAM" id="SSF81891">
    <property type="entry name" value="Poly A polymerase C-terminal region-like"/>
    <property type="match status" value="1"/>
</dbReference>
<name>A0A0F9DZS9_9ZZZZ</name>
<protein>
    <submittedName>
        <fullName evidence="2">Uncharacterized protein</fullName>
    </submittedName>
</protein>
<organism evidence="2">
    <name type="scientific">marine sediment metagenome</name>
    <dbReference type="NCBI Taxonomy" id="412755"/>
    <lineage>
        <taxon>unclassified sequences</taxon>
        <taxon>metagenomes</taxon>
        <taxon>ecological metagenomes</taxon>
    </lineage>
</organism>
<feature type="non-terminal residue" evidence="2">
    <location>
        <position position="1"/>
    </location>
</feature>
<sequence>VLLEFDYVIVLKELFEEWKKCRESNEIQIEIIIPLNNIELRGIHSIFNDELYIYGNYLLQSIKKNSGGNTRSKSYILIKSHLHAYIYKDIPEINTRYEKRSILEKDWERLLIEIQEIVCTFYLWDVDFEYQKFFIIFPWWHLENQEKLKDILTGESNKTKLLITKDTLEQITKFLPLVKNSKYFSNEQYMIIYHNFMQVYNREYTPDILVDIAILFEFLFAREDHQNITFWLSFNAAMFLSEEKDTFFENFRFFKKFYGVRSALVHGDKWYFRFEKILLEEYGTDLPEPYLNRCKSYLNYSLRKLVELREKNPNILDDIFELQVEKNKNKKVKFLQLLASYYEKNDEYSESIKALSEALKITEDIKDNEELEENILKKITALYNKKGDIIIFSEEFQKVLFELGLIIKLDNKREQPAKEVLENIKKLLKTIELKKPEEILKLNIDGFEIMDLLGIKPGQRIGEIISNLKEKVTKGELNNNKTELAEYIIENFKK</sequence>
<keyword evidence="1" id="KW-0175">Coiled coil</keyword>